<reference evidence="1" key="1">
    <citation type="submission" date="2024-01" db="EMBL/GenBank/DDBJ databases">
        <title>The diversity of rhizobia nodulating Mimosa spp. in eleven states of Brazil covering several biomes is determined by host plant, location, and edaphic factors.</title>
        <authorList>
            <person name="Rouws L."/>
            <person name="Barauna A."/>
            <person name="Beukes C."/>
            <person name="De Faria S.M."/>
            <person name="Gross E."/>
            <person name="Dos Reis Junior F.B."/>
            <person name="Simon M."/>
            <person name="Maluk M."/>
            <person name="Odee D.W."/>
            <person name="Kenicer G."/>
            <person name="Young J.P.W."/>
            <person name="Reis V.M."/>
            <person name="Zilli J."/>
            <person name="James E.K."/>
        </authorList>
    </citation>
    <scope>NUCLEOTIDE SEQUENCE</scope>
    <source>
        <strain evidence="1">JPY452</strain>
    </source>
</reference>
<keyword evidence="2" id="KW-1185">Reference proteome</keyword>
<evidence type="ECO:0000313" key="1">
    <source>
        <dbReference type="EMBL" id="MEM5404658.1"/>
    </source>
</evidence>
<organism evidence="1 2">
    <name type="scientific">Paraburkholderia unamae</name>
    <dbReference type="NCBI Taxonomy" id="219649"/>
    <lineage>
        <taxon>Bacteria</taxon>
        <taxon>Pseudomonadati</taxon>
        <taxon>Pseudomonadota</taxon>
        <taxon>Betaproteobacteria</taxon>
        <taxon>Burkholderiales</taxon>
        <taxon>Burkholderiaceae</taxon>
        <taxon>Paraburkholderia</taxon>
    </lineage>
</organism>
<protein>
    <submittedName>
        <fullName evidence="1">Uncharacterized protein</fullName>
    </submittedName>
</protein>
<gene>
    <name evidence="1" type="ORF">VSR83_32330</name>
</gene>
<dbReference type="EMBL" id="JAYMRU010000032">
    <property type="protein sequence ID" value="MEM5404658.1"/>
    <property type="molecule type" value="Genomic_DNA"/>
</dbReference>
<name>A0ACC6RSQ2_9BURK</name>
<sequence>MVGIVPRTGGRHAGLIEGIDAARLTNVKLALSLKNLYTGSPKLADAHGDVCVFLRSGSVNATGLPEVATGYVTHMAFEQARIRLRDADGARPRDDDARAGRDGIQETPMIRALDEKVGNLVILTKWLAALVAILLVVFALARH</sequence>
<comment type="caution">
    <text evidence="1">The sequence shown here is derived from an EMBL/GenBank/DDBJ whole genome shotgun (WGS) entry which is preliminary data.</text>
</comment>
<accession>A0ACC6RSQ2</accession>
<dbReference type="Proteomes" id="UP001392318">
    <property type="component" value="Unassembled WGS sequence"/>
</dbReference>
<evidence type="ECO:0000313" key="2">
    <source>
        <dbReference type="Proteomes" id="UP001392318"/>
    </source>
</evidence>
<proteinExistence type="predicted"/>